<keyword evidence="8" id="KW-0687">Ribonucleoprotein</keyword>
<feature type="compositionally biased region" description="Basic residues" evidence="9">
    <location>
        <begin position="371"/>
        <end position="381"/>
    </location>
</feature>
<dbReference type="GO" id="GO:0005687">
    <property type="term" value="C:U4 snRNP"/>
    <property type="evidence" value="ECO:0007669"/>
    <property type="project" value="TreeGrafter"/>
</dbReference>
<evidence type="ECO:0000313" key="12">
    <source>
        <dbReference type="Proteomes" id="UP000242875"/>
    </source>
</evidence>
<dbReference type="PANTHER" id="PTHR13904:SF0">
    <property type="entry name" value="U4_U6 SMALL NUCLEAR RIBONUCLEOPROTEIN PRP31"/>
    <property type="match status" value="1"/>
</dbReference>
<dbReference type="GO" id="GO:0000244">
    <property type="term" value="P:spliceosomal tri-snRNP complex assembly"/>
    <property type="evidence" value="ECO:0007669"/>
    <property type="project" value="InterPro"/>
</dbReference>
<evidence type="ECO:0000256" key="1">
    <source>
        <dbReference type="ARBA" id="ARBA00004123"/>
    </source>
</evidence>
<dbReference type="OrthoDB" id="4771285at2759"/>
<evidence type="ECO:0000256" key="6">
    <source>
        <dbReference type="ARBA" id="ARBA00023187"/>
    </source>
</evidence>
<feature type="region of interest" description="Disordered" evidence="9">
    <location>
        <begin position="432"/>
        <end position="456"/>
    </location>
</feature>
<keyword evidence="5" id="KW-0694">RNA-binding</keyword>
<dbReference type="GO" id="GO:0046540">
    <property type="term" value="C:U4/U6 x U5 tri-snRNP complex"/>
    <property type="evidence" value="ECO:0007669"/>
    <property type="project" value="EnsemblFungi"/>
</dbReference>
<dbReference type="AlphaFoldDB" id="A0A261Y5G3"/>
<accession>A0A261Y5G3</accession>
<dbReference type="InterPro" id="IPR002687">
    <property type="entry name" value="Nop_dom"/>
</dbReference>
<keyword evidence="4" id="KW-0747">Spliceosome</keyword>
<dbReference type="InterPro" id="IPR019175">
    <property type="entry name" value="Prp31_C"/>
</dbReference>
<comment type="caution">
    <text evidence="11">The sequence shown here is derived from an EMBL/GenBank/DDBJ whole genome shotgun (WGS) entry which is preliminary data.</text>
</comment>
<evidence type="ECO:0000256" key="8">
    <source>
        <dbReference type="ARBA" id="ARBA00023274"/>
    </source>
</evidence>
<comment type="similarity">
    <text evidence="2">Belongs to the PRP31 family.</text>
</comment>
<feature type="compositionally biased region" description="Acidic residues" evidence="9">
    <location>
        <begin position="36"/>
        <end position="50"/>
    </location>
</feature>
<comment type="subcellular location">
    <subcellularLocation>
        <location evidence="1">Nucleus</location>
    </subcellularLocation>
</comment>
<dbReference type="Gene3D" id="1.10.287.4070">
    <property type="match status" value="1"/>
</dbReference>
<keyword evidence="6" id="KW-0508">mRNA splicing</keyword>
<evidence type="ECO:0000256" key="4">
    <source>
        <dbReference type="ARBA" id="ARBA00022728"/>
    </source>
</evidence>
<evidence type="ECO:0000256" key="2">
    <source>
        <dbReference type="ARBA" id="ARBA00005572"/>
    </source>
</evidence>
<dbReference type="Gene3D" id="1.10.246.90">
    <property type="entry name" value="Nop domain"/>
    <property type="match status" value="1"/>
</dbReference>
<dbReference type="SUPFAM" id="SSF89124">
    <property type="entry name" value="Nop domain"/>
    <property type="match status" value="1"/>
</dbReference>
<feature type="compositionally biased region" description="Acidic residues" evidence="9">
    <location>
        <begin position="7"/>
        <end position="21"/>
    </location>
</feature>
<dbReference type="PROSITE" id="PS51358">
    <property type="entry name" value="NOP"/>
    <property type="match status" value="1"/>
</dbReference>
<evidence type="ECO:0000256" key="5">
    <source>
        <dbReference type="ARBA" id="ARBA00022884"/>
    </source>
</evidence>
<proteinExistence type="inferred from homology"/>
<feature type="region of interest" description="Disordered" evidence="9">
    <location>
        <begin position="1"/>
        <end position="57"/>
    </location>
</feature>
<dbReference type="InterPro" id="IPR027105">
    <property type="entry name" value="Prp31"/>
</dbReference>
<feature type="region of interest" description="Disordered" evidence="9">
    <location>
        <begin position="352"/>
        <end position="384"/>
    </location>
</feature>
<dbReference type="Pfam" id="PF09785">
    <property type="entry name" value="Prp31_C"/>
    <property type="match status" value="1"/>
</dbReference>
<keyword evidence="7" id="KW-0539">Nucleus</keyword>
<dbReference type="FunFam" id="1.10.246.90:FF:000002">
    <property type="entry name" value="U4/U6 small nuclear ribonucleoprotein Prp31"/>
    <property type="match status" value="1"/>
</dbReference>
<dbReference type="FunFam" id="1.10.287.4070:FF:000003">
    <property type="entry name" value="U4/U6 small nuclear ribonucleoprotein PRP31"/>
    <property type="match status" value="1"/>
</dbReference>
<feature type="domain" description="Nop" evidence="10">
    <location>
        <begin position="235"/>
        <end position="353"/>
    </location>
</feature>
<dbReference type="InterPro" id="IPR012976">
    <property type="entry name" value="NOSIC"/>
</dbReference>
<reference evidence="11 12" key="1">
    <citation type="journal article" date="2017" name="Mycologia">
        <title>Bifiguratus adelaidae, gen. et sp. nov., a new member of Mucoromycotina in endophytic and soil-dwelling habitats.</title>
        <authorList>
            <person name="Torres-Cruz T.J."/>
            <person name="Billingsley Tobias T.L."/>
            <person name="Almatruk M."/>
            <person name="Hesse C."/>
            <person name="Kuske C.R."/>
            <person name="Desiro A."/>
            <person name="Benucci G.M."/>
            <person name="Bonito G."/>
            <person name="Stajich J.E."/>
            <person name="Dunlap C."/>
            <person name="Arnold A.E."/>
            <person name="Porras-Alfaro A."/>
        </authorList>
    </citation>
    <scope>NUCLEOTIDE SEQUENCE [LARGE SCALE GENOMIC DNA]</scope>
    <source>
        <strain evidence="11 12">AZ0501</strain>
    </source>
</reference>
<evidence type="ECO:0000256" key="7">
    <source>
        <dbReference type="ARBA" id="ARBA00023242"/>
    </source>
</evidence>
<evidence type="ECO:0000256" key="3">
    <source>
        <dbReference type="ARBA" id="ARBA00022664"/>
    </source>
</evidence>
<dbReference type="GO" id="GO:0071011">
    <property type="term" value="C:precatalytic spliceosome"/>
    <property type="evidence" value="ECO:0007669"/>
    <property type="project" value="TreeGrafter"/>
</dbReference>
<sequence>MSLADELAADLELEDEEEEEQHEQNDIEASGTTVEDTMDGEEDEDEDMEDEHERERKRVEQIAMREFKNVHKIAKLMTSKTMQDVLTDIEKYKNTSRDWSRMGGPTEEDPEYQLIVKANALTVDIDNEILIVHKFIRDHYSAKLPELESLVPNALEYARAVKAIGTEIDISKVDLRSILPPGIVMAVTLTGTTTKGQPLSAEEWKITEDACDLALSLDEARRTIVDYVQSRMMYIAPNLSKIVGSNVAAKLCAAAGGVTGLSKMPACNVQVLGSSRKGNAGFSTVSLYRHAGYIFQADLVVSAPQDIRMKVQRVIAPKLVLAARIDRAHESMDGSAGQRMREEIEKKIDKMQEAAPQRNVKALPVPDEAPKKRRGGRRARKQKEAYALTELRKAQNRMAFGVEEDETGSFDTTKGMGLVGLNSGKIRAAAADPRVKVKAPKQTQKSFGSSGTTSGLASSLAFTPVQGIELVDPTAAAERVKKANERWFGSGGFAKPAPKTG</sequence>
<protein>
    <recommendedName>
        <fullName evidence="10">Nop domain-containing protein</fullName>
    </recommendedName>
</protein>
<dbReference type="GO" id="GO:0045292">
    <property type="term" value="P:mRNA cis splicing, via spliceosome"/>
    <property type="evidence" value="ECO:0007669"/>
    <property type="project" value="EnsemblFungi"/>
</dbReference>
<organism evidence="11 12">
    <name type="scientific">Bifiguratus adelaidae</name>
    <dbReference type="NCBI Taxonomy" id="1938954"/>
    <lineage>
        <taxon>Eukaryota</taxon>
        <taxon>Fungi</taxon>
        <taxon>Fungi incertae sedis</taxon>
        <taxon>Mucoromycota</taxon>
        <taxon>Mucoromycotina</taxon>
        <taxon>Endogonomycetes</taxon>
        <taxon>Endogonales</taxon>
        <taxon>Endogonales incertae sedis</taxon>
        <taxon>Bifiguratus</taxon>
    </lineage>
</organism>
<keyword evidence="12" id="KW-1185">Reference proteome</keyword>
<keyword evidence="3" id="KW-0507">mRNA processing</keyword>
<dbReference type="InterPro" id="IPR036070">
    <property type="entry name" value="Nop_dom_sf"/>
</dbReference>
<evidence type="ECO:0000256" key="9">
    <source>
        <dbReference type="SAM" id="MobiDB-lite"/>
    </source>
</evidence>
<gene>
    <name evidence="11" type="ORF">BZG36_01452</name>
</gene>
<dbReference type="EMBL" id="MVBO01000011">
    <property type="protein sequence ID" value="OZJ05704.1"/>
    <property type="molecule type" value="Genomic_DNA"/>
</dbReference>
<dbReference type="GO" id="GO:0003723">
    <property type="term" value="F:RNA binding"/>
    <property type="evidence" value="ECO:0007669"/>
    <property type="project" value="UniProtKB-KW"/>
</dbReference>
<dbReference type="Pfam" id="PF01798">
    <property type="entry name" value="Nop"/>
    <property type="match status" value="1"/>
</dbReference>
<name>A0A261Y5G3_9FUNG</name>
<dbReference type="Proteomes" id="UP000242875">
    <property type="component" value="Unassembled WGS sequence"/>
</dbReference>
<evidence type="ECO:0000313" key="11">
    <source>
        <dbReference type="EMBL" id="OZJ05704.1"/>
    </source>
</evidence>
<dbReference type="PANTHER" id="PTHR13904">
    <property type="entry name" value="PRE-MRNA SPLICING FACTOR PRP31"/>
    <property type="match status" value="1"/>
</dbReference>
<dbReference type="InterPro" id="IPR042239">
    <property type="entry name" value="Nop_C"/>
</dbReference>
<dbReference type="SMART" id="SM00931">
    <property type="entry name" value="NOSIC"/>
    <property type="match status" value="1"/>
</dbReference>
<evidence type="ECO:0000259" key="10">
    <source>
        <dbReference type="PROSITE" id="PS51358"/>
    </source>
</evidence>